<gene>
    <name evidence="5" type="ORF">QBC47DRAFT_370308</name>
</gene>
<evidence type="ECO:0000256" key="2">
    <source>
        <dbReference type="ARBA" id="ARBA00022827"/>
    </source>
</evidence>
<dbReference type="AlphaFoldDB" id="A0AAJ0BT23"/>
<keyword evidence="2" id="KW-0274">FAD</keyword>
<dbReference type="GO" id="GO:0016709">
    <property type="term" value="F:oxidoreductase activity, acting on paired donors, with incorporation or reduction of molecular oxygen, NAD(P)H as one donor, and incorporation of one atom of oxygen"/>
    <property type="evidence" value="ECO:0007669"/>
    <property type="project" value="UniProtKB-ARBA"/>
</dbReference>
<dbReference type="PANTHER" id="PTHR43004">
    <property type="entry name" value="TRK SYSTEM POTASSIUM UPTAKE PROTEIN"/>
    <property type="match status" value="1"/>
</dbReference>
<dbReference type="PRINTS" id="PR00420">
    <property type="entry name" value="RNGMNOXGNASE"/>
</dbReference>
<accession>A0AAJ0BT23</accession>
<dbReference type="PANTHER" id="PTHR43004:SF8">
    <property type="entry name" value="FAD-BINDING DOMAIN-CONTAINING PROTEIN-RELATED"/>
    <property type="match status" value="1"/>
</dbReference>
<dbReference type="Pfam" id="PF01494">
    <property type="entry name" value="FAD_binding_3"/>
    <property type="match status" value="1"/>
</dbReference>
<evidence type="ECO:0000313" key="5">
    <source>
        <dbReference type="EMBL" id="KAK1761511.1"/>
    </source>
</evidence>
<dbReference type="Pfam" id="PF21274">
    <property type="entry name" value="Rng_hyd_C"/>
    <property type="match status" value="1"/>
</dbReference>
<dbReference type="Gene3D" id="3.30.9.10">
    <property type="entry name" value="D-Amino Acid Oxidase, subunit A, domain 2"/>
    <property type="match status" value="1"/>
</dbReference>
<proteinExistence type="predicted"/>
<dbReference type="Proteomes" id="UP001239445">
    <property type="component" value="Unassembled WGS sequence"/>
</dbReference>
<evidence type="ECO:0000256" key="1">
    <source>
        <dbReference type="ARBA" id="ARBA00022630"/>
    </source>
</evidence>
<evidence type="ECO:0000313" key="6">
    <source>
        <dbReference type="Proteomes" id="UP001239445"/>
    </source>
</evidence>
<sequence>MGEVVQTEFLIVGAGPAGASLACFLSTYGLKGIVISASKGTADTPRAHITNAATIECLRDIGLEDEVMKQANTGSCLMHVRWCHSLAGEEFARMYAFGKGPINRDEYESASPCTHVDLPQTLLEPILVRYASNHGFPVRFQTKLLSFEETAPNDITATVRDGVTGHEYQIRTKYLFGADGARSLVVKQLRLPLTVKANENAKGPMLGVIVKTDLSHIIKNAEGNLHWVLQPDGDPNAQLGNACIVRMVKPWDEWMFYMYCSPGYNPNEVTTEDYEARIRQIIGDDTPIKVLRVSQWQVNEIYANEYSKGNVFCLGDAVHRHPPSAGLGSNTCIQDAYNLAWKVAYVHAGLAPPSLLSTYSIERQPIGEAVVTRANDCFRDNALLWEALGMIPPGAGATALTELASPGPEGKARRERLRHGVKIGRREFNGFGTEMACQYTGQGVYLADETEPFSPGVLEQEDAVLHHTPGTYPGRRLPHAWLNTTIPGRPVSTHDLAGHGAFSLFIGHGGAAWRGAAQIVAKKLGITISVHSIGFRLDWEDVYHTWAGVCGVDESGAVLVRPDRIVAWRAKQADPEECEGKLETVMRSVLGFGPAPRVNGTS</sequence>
<keyword evidence="3" id="KW-0560">Oxidoreductase</keyword>
<comment type="caution">
    <text evidence="5">The sequence shown here is derived from an EMBL/GenBank/DDBJ whole genome shotgun (WGS) entry which is preliminary data.</text>
</comment>
<dbReference type="InterPro" id="IPR036188">
    <property type="entry name" value="FAD/NAD-bd_sf"/>
</dbReference>
<evidence type="ECO:0000256" key="3">
    <source>
        <dbReference type="ARBA" id="ARBA00023002"/>
    </source>
</evidence>
<feature type="domain" description="FAD-binding" evidence="4">
    <location>
        <begin position="7"/>
        <end position="374"/>
    </location>
</feature>
<evidence type="ECO:0000259" key="4">
    <source>
        <dbReference type="Pfam" id="PF01494"/>
    </source>
</evidence>
<keyword evidence="6" id="KW-1185">Reference proteome</keyword>
<dbReference type="InterPro" id="IPR050641">
    <property type="entry name" value="RIFMO-like"/>
</dbReference>
<dbReference type="Gene3D" id="3.50.50.60">
    <property type="entry name" value="FAD/NAD(P)-binding domain"/>
    <property type="match status" value="1"/>
</dbReference>
<protein>
    <submittedName>
        <fullName evidence="5">FAD binding domain-containing protein</fullName>
    </submittedName>
</protein>
<dbReference type="SUPFAM" id="SSF51905">
    <property type="entry name" value="FAD/NAD(P)-binding domain"/>
    <property type="match status" value="1"/>
</dbReference>
<dbReference type="GO" id="GO:0071949">
    <property type="term" value="F:FAD binding"/>
    <property type="evidence" value="ECO:0007669"/>
    <property type="project" value="InterPro"/>
</dbReference>
<reference evidence="5" key="1">
    <citation type="submission" date="2023-06" db="EMBL/GenBank/DDBJ databases">
        <title>Genome-scale phylogeny and comparative genomics of the fungal order Sordariales.</title>
        <authorList>
            <consortium name="Lawrence Berkeley National Laboratory"/>
            <person name="Hensen N."/>
            <person name="Bonometti L."/>
            <person name="Westerberg I."/>
            <person name="Brannstrom I.O."/>
            <person name="Guillou S."/>
            <person name="Cros-Aarteil S."/>
            <person name="Calhoun S."/>
            <person name="Haridas S."/>
            <person name="Kuo A."/>
            <person name="Mondo S."/>
            <person name="Pangilinan J."/>
            <person name="Riley R."/>
            <person name="Labutti K."/>
            <person name="Andreopoulos B."/>
            <person name="Lipzen A."/>
            <person name="Chen C."/>
            <person name="Yanf M."/>
            <person name="Daum C."/>
            <person name="Ng V."/>
            <person name="Clum A."/>
            <person name="Steindorff A."/>
            <person name="Ohm R."/>
            <person name="Martin F."/>
            <person name="Silar P."/>
            <person name="Natvig D."/>
            <person name="Lalanne C."/>
            <person name="Gautier V."/>
            <person name="Ament-Velasquez S.L."/>
            <person name="Kruys A."/>
            <person name="Hutchinson M.I."/>
            <person name="Powell A.J."/>
            <person name="Barry K."/>
            <person name="Miller A.N."/>
            <person name="Grigoriev I.V."/>
            <person name="Debuchy R."/>
            <person name="Gladieux P."/>
            <person name="Thoren M.H."/>
            <person name="Johannesson H."/>
        </authorList>
    </citation>
    <scope>NUCLEOTIDE SEQUENCE</scope>
    <source>
        <strain evidence="5">PSN4</strain>
    </source>
</reference>
<name>A0AAJ0BT23_9PEZI</name>
<dbReference type="Gene3D" id="3.40.30.120">
    <property type="match status" value="1"/>
</dbReference>
<dbReference type="EMBL" id="MU839827">
    <property type="protein sequence ID" value="KAK1761511.1"/>
    <property type="molecule type" value="Genomic_DNA"/>
</dbReference>
<keyword evidence="1" id="KW-0285">Flavoprotein</keyword>
<organism evidence="5 6">
    <name type="scientific">Echria macrotheca</name>
    <dbReference type="NCBI Taxonomy" id="438768"/>
    <lineage>
        <taxon>Eukaryota</taxon>
        <taxon>Fungi</taxon>
        <taxon>Dikarya</taxon>
        <taxon>Ascomycota</taxon>
        <taxon>Pezizomycotina</taxon>
        <taxon>Sordariomycetes</taxon>
        <taxon>Sordariomycetidae</taxon>
        <taxon>Sordariales</taxon>
        <taxon>Schizotheciaceae</taxon>
        <taxon>Echria</taxon>
    </lineage>
</organism>
<dbReference type="InterPro" id="IPR002938">
    <property type="entry name" value="FAD-bd"/>
</dbReference>